<keyword evidence="4" id="KW-1185">Reference proteome</keyword>
<gene>
    <name evidence="3" type="ORF">RirG_177420</name>
</gene>
<sequence>MSCYGKHKEKINEHNSQSDYSKFYKQELTKSQNELNETKVEFNKMKRKLEEKVKEYEEQLKEEKQKFDLKSKNLESKVKNLERELSNKEKRNIQNSRETIKREYERRLEEERRKSNSQIKALEAKVQNLEGELSKEKRNIQSSKGTIKREYERQLDEERRKFDLKLKKNVEETEKWYQQNFNQLKERYDELQLAKKNMETNMESNIINLDQQLRDQEKNFKLQFKQANEKHKKNISDIRQKLDEKGNGLRELEEKNLKLKEEASKYQSALGVATNIRLGDGDQNHSVKLKQDILKLQTTLENYVTHLKPNMKINIKKVQELAREYGCINEITAKNPNKLFIKAVLQRKVLDLVCEFSNEFVKFRDGNYKLESDIDSKAKELLNLIKLFSTTRAGTDGVIDASIVKIRQQVYGILGNRGFNNIIDNDGNMRMHDFIAHFSNELNKMMNQYREINDINRKKQIDAMAPKLIQDIFKLFWFRTNVQEPEIKIEYFKSNCIIDPNMMKGTWNDDDEINKLRVDICYFPLVGRDFDSSDARIYTPAKVFPREIW</sequence>
<feature type="region of interest" description="Disordered" evidence="2">
    <location>
        <begin position="1"/>
        <end position="20"/>
    </location>
</feature>
<evidence type="ECO:0000313" key="3">
    <source>
        <dbReference type="EMBL" id="EXX60726.1"/>
    </source>
</evidence>
<reference evidence="3 4" key="1">
    <citation type="submission" date="2014-02" db="EMBL/GenBank/DDBJ databases">
        <title>Single nucleus genome sequencing reveals high similarity among nuclei of an endomycorrhizal fungus.</title>
        <authorList>
            <person name="Lin K."/>
            <person name="Geurts R."/>
            <person name="Zhang Z."/>
            <person name="Limpens E."/>
            <person name="Saunders D.G."/>
            <person name="Mu D."/>
            <person name="Pang E."/>
            <person name="Cao H."/>
            <person name="Cha H."/>
            <person name="Lin T."/>
            <person name="Zhou Q."/>
            <person name="Shang Y."/>
            <person name="Li Y."/>
            <person name="Ivanov S."/>
            <person name="Sharma T."/>
            <person name="Velzen R.V."/>
            <person name="Ruijter N.D."/>
            <person name="Aanen D.K."/>
            <person name="Win J."/>
            <person name="Kamoun S."/>
            <person name="Bisseling T."/>
            <person name="Huang S."/>
        </authorList>
    </citation>
    <scope>NUCLEOTIDE SEQUENCE [LARGE SCALE GENOMIC DNA]</scope>
    <source>
        <strain evidence="4">DAOM197198w</strain>
    </source>
</reference>
<dbReference type="EMBL" id="JEMT01025860">
    <property type="protein sequence ID" value="EXX60726.1"/>
    <property type="molecule type" value="Genomic_DNA"/>
</dbReference>
<comment type="caution">
    <text evidence="3">The sequence shown here is derived from an EMBL/GenBank/DDBJ whole genome shotgun (WGS) entry which is preliminary data.</text>
</comment>
<dbReference type="Proteomes" id="UP000022910">
    <property type="component" value="Unassembled WGS sequence"/>
</dbReference>
<organism evidence="3 4">
    <name type="scientific">Rhizophagus irregularis (strain DAOM 197198w)</name>
    <name type="common">Glomus intraradices</name>
    <dbReference type="NCBI Taxonomy" id="1432141"/>
    <lineage>
        <taxon>Eukaryota</taxon>
        <taxon>Fungi</taxon>
        <taxon>Fungi incertae sedis</taxon>
        <taxon>Mucoromycota</taxon>
        <taxon>Glomeromycotina</taxon>
        <taxon>Glomeromycetes</taxon>
        <taxon>Glomerales</taxon>
        <taxon>Glomeraceae</taxon>
        <taxon>Rhizophagus</taxon>
    </lineage>
</organism>
<dbReference type="HOGENOM" id="CLU_022090_1_0_1"/>
<evidence type="ECO:0000256" key="1">
    <source>
        <dbReference type="SAM" id="Coils"/>
    </source>
</evidence>
<accession>A0A015KLY7</accession>
<evidence type="ECO:0000256" key="2">
    <source>
        <dbReference type="SAM" id="MobiDB-lite"/>
    </source>
</evidence>
<proteinExistence type="predicted"/>
<dbReference type="SMR" id="A0A015KLY7"/>
<name>A0A015KLY7_RHIIW</name>
<feature type="coiled-coil region" evidence="1">
    <location>
        <begin position="21"/>
        <end position="269"/>
    </location>
</feature>
<dbReference type="OrthoDB" id="2421915at2759"/>
<protein>
    <submittedName>
        <fullName evidence="3">Uncharacterized protein</fullName>
    </submittedName>
</protein>
<keyword evidence="1" id="KW-0175">Coiled coil</keyword>
<evidence type="ECO:0000313" key="4">
    <source>
        <dbReference type="Proteomes" id="UP000022910"/>
    </source>
</evidence>
<dbReference type="AlphaFoldDB" id="A0A015KLY7"/>